<dbReference type="Proteomes" id="UP000244932">
    <property type="component" value="Unassembled WGS sequence"/>
</dbReference>
<gene>
    <name evidence="1" type="ORF">POI8812_02795</name>
</gene>
<reference evidence="1 2" key="1">
    <citation type="submission" date="2018-03" db="EMBL/GenBank/DDBJ databases">
        <authorList>
            <person name="Keele B.F."/>
        </authorList>
    </citation>
    <scope>NUCLEOTIDE SEQUENCE [LARGE SCALE GENOMIC DNA]</scope>
    <source>
        <strain evidence="1 2">CeCT 8812</strain>
    </source>
</reference>
<organism evidence="1 2">
    <name type="scientific">Pontivivens insulae</name>
    <dbReference type="NCBI Taxonomy" id="1639689"/>
    <lineage>
        <taxon>Bacteria</taxon>
        <taxon>Pseudomonadati</taxon>
        <taxon>Pseudomonadota</taxon>
        <taxon>Alphaproteobacteria</taxon>
        <taxon>Rhodobacterales</taxon>
        <taxon>Paracoccaceae</taxon>
        <taxon>Pontivivens</taxon>
    </lineage>
</organism>
<proteinExistence type="predicted"/>
<dbReference type="AlphaFoldDB" id="A0A2R8ADX8"/>
<dbReference type="RefSeq" id="WP_108783142.1">
    <property type="nucleotide sequence ID" value="NZ_OMKW01000003.1"/>
</dbReference>
<protein>
    <submittedName>
        <fullName evidence="1">Uncharacterized protein</fullName>
    </submittedName>
</protein>
<evidence type="ECO:0000313" key="2">
    <source>
        <dbReference type="Proteomes" id="UP000244932"/>
    </source>
</evidence>
<sequence length="73" mass="8030">MFAHLSSIFRDFMIGSDPVLREIAQATGHAERNLRGLDSRELLDVIARAGIPMGDIPPHIVEALGLIPLRERG</sequence>
<evidence type="ECO:0000313" key="1">
    <source>
        <dbReference type="EMBL" id="SPF30457.1"/>
    </source>
</evidence>
<dbReference type="OrthoDB" id="9985414at2"/>
<accession>A0A2R8ADX8</accession>
<dbReference type="EMBL" id="OMKW01000003">
    <property type="protein sequence ID" value="SPF30457.1"/>
    <property type="molecule type" value="Genomic_DNA"/>
</dbReference>
<name>A0A2R8ADX8_9RHOB</name>
<keyword evidence="2" id="KW-1185">Reference proteome</keyword>